<dbReference type="EMBL" id="JAGSOY010000012">
    <property type="protein sequence ID" value="MBU2710921.1"/>
    <property type="molecule type" value="Genomic_DNA"/>
</dbReference>
<feature type="compositionally biased region" description="Basic and acidic residues" evidence="1">
    <location>
        <begin position="134"/>
        <end position="145"/>
    </location>
</feature>
<feature type="compositionally biased region" description="Polar residues" evidence="1">
    <location>
        <begin position="275"/>
        <end position="320"/>
    </location>
</feature>
<dbReference type="Proteomes" id="UP000690515">
    <property type="component" value="Unassembled WGS sequence"/>
</dbReference>
<dbReference type="NCBIfam" id="TIGR02098">
    <property type="entry name" value="MJ0042_CXXC"/>
    <property type="match status" value="1"/>
</dbReference>
<keyword evidence="4" id="KW-1185">Reference proteome</keyword>
<name>A0ABS5ZA42_9GAMM</name>
<dbReference type="InterPro" id="IPR011723">
    <property type="entry name" value="Znf/thioredoxin_put"/>
</dbReference>
<protein>
    <submittedName>
        <fullName evidence="3">Zinc-ribbon domain-containing protein</fullName>
    </submittedName>
</protein>
<evidence type="ECO:0000313" key="4">
    <source>
        <dbReference type="Proteomes" id="UP000690515"/>
    </source>
</evidence>
<dbReference type="RefSeq" id="WP_215819082.1">
    <property type="nucleotide sequence ID" value="NZ_JAGSOY010000012.1"/>
</dbReference>
<feature type="compositionally biased region" description="Polar residues" evidence="1">
    <location>
        <begin position="224"/>
        <end position="236"/>
    </location>
</feature>
<feature type="compositionally biased region" description="Polar residues" evidence="1">
    <location>
        <begin position="160"/>
        <end position="188"/>
    </location>
</feature>
<sequence>MVSTWVTRCPQCGTSFRLTKSQLNAANGSVRCGSCMHVFLATNYLIPDNQTTLAGYSEKSSTPNTRFDQGLQRAFDVEDDLLELEEPSTEETEQTSPPDTPTSPTLEEDSFHNVDESWALALLAELEQEEELEEARVKKSQEKNNARPSHSPKKAVQPAYATSNDSSQAATIKTSAQFQSTFQPTTQENQDEKTSSKQALPFSTQQTADTKPETVKPLPAIQANEAQKQVDAQPSNTQISSISAVTTSTTISEVPATGNTAKPEPSSADVFNMPDTRQQEQTDSNTSATQPEDQTASAPTFNWIKSSSKETPTQPATSLPSAEPKEKAGSSVKSSLSKPKQNKPVKRPKTLLPEEEDEPVIEDIEQPAATETDAENSFLLNELASDPLELVLPEKRNWWKISAWTLANLVLVAGLIVQYGWFKFDALAQDERYRPYYAKACHYVGCKLPTRIDINKIKGNELLVRSHPRYPNALLIDAIIFNQANFAQPFPTIKLTFSDINDNVIASRGFKPVDYLAGELAGSKEMPARVPIHLSFEIVDPGPSAVNYHMTFLQRK</sequence>
<gene>
    <name evidence="3" type="ORF">KCG35_07600</name>
</gene>
<feature type="compositionally biased region" description="Basic residues" evidence="1">
    <location>
        <begin position="340"/>
        <end position="349"/>
    </location>
</feature>
<comment type="caution">
    <text evidence="3">The sequence shown here is derived from an EMBL/GenBank/DDBJ whole genome shotgun (WGS) entry which is preliminary data.</text>
</comment>
<feature type="region of interest" description="Disordered" evidence="1">
    <location>
        <begin position="132"/>
        <end position="360"/>
    </location>
</feature>
<feature type="compositionally biased region" description="Low complexity" evidence="1">
    <location>
        <begin position="94"/>
        <end position="105"/>
    </location>
</feature>
<evidence type="ECO:0000259" key="2">
    <source>
        <dbReference type="Pfam" id="PF13719"/>
    </source>
</evidence>
<proteinExistence type="predicted"/>
<feature type="domain" description="Zinc finger/thioredoxin putative" evidence="2">
    <location>
        <begin position="7"/>
        <end position="41"/>
    </location>
</feature>
<feature type="region of interest" description="Disordered" evidence="1">
    <location>
        <begin position="85"/>
        <end position="109"/>
    </location>
</feature>
<organism evidence="3 4">
    <name type="scientific">Zooshikella harenae</name>
    <dbReference type="NCBI Taxonomy" id="2827238"/>
    <lineage>
        <taxon>Bacteria</taxon>
        <taxon>Pseudomonadati</taxon>
        <taxon>Pseudomonadota</taxon>
        <taxon>Gammaproteobacteria</taxon>
        <taxon>Oceanospirillales</taxon>
        <taxon>Zooshikellaceae</taxon>
        <taxon>Zooshikella</taxon>
    </lineage>
</organism>
<reference evidence="3 4" key="1">
    <citation type="submission" date="2021-04" db="EMBL/GenBank/DDBJ databases">
        <authorList>
            <person name="Pira H."/>
            <person name="Risdian C."/>
            <person name="Wink J."/>
        </authorList>
    </citation>
    <scope>NUCLEOTIDE SEQUENCE [LARGE SCALE GENOMIC DNA]</scope>
    <source>
        <strain evidence="3 4">WH53</strain>
    </source>
</reference>
<dbReference type="Pfam" id="PF13719">
    <property type="entry name" value="Zn_ribbon_5"/>
    <property type="match status" value="1"/>
</dbReference>
<accession>A0ABS5ZA42</accession>
<feature type="compositionally biased region" description="Polar residues" evidence="1">
    <location>
        <begin position="196"/>
        <end position="209"/>
    </location>
</feature>
<evidence type="ECO:0000256" key="1">
    <source>
        <dbReference type="SAM" id="MobiDB-lite"/>
    </source>
</evidence>
<evidence type="ECO:0000313" key="3">
    <source>
        <dbReference type="EMBL" id="MBU2710921.1"/>
    </source>
</evidence>
<feature type="compositionally biased region" description="Low complexity" evidence="1">
    <location>
        <begin position="237"/>
        <end position="252"/>
    </location>
</feature>
<dbReference type="InterPro" id="IPR021834">
    <property type="entry name" value="DUF3426"/>
</dbReference>
<dbReference type="Pfam" id="PF11906">
    <property type="entry name" value="DUF3426"/>
    <property type="match status" value="1"/>
</dbReference>